<evidence type="ECO:0000256" key="1">
    <source>
        <dbReference type="SAM" id="SignalP"/>
    </source>
</evidence>
<keyword evidence="1" id="KW-0732">Signal</keyword>
<protein>
    <submittedName>
        <fullName evidence="2">Uncharacterized protein</fullName>
    </submittedName>
</protein>
<sequence length="95" mass="10643">MLLNTGSILPLTLLLIFVCLTSSTDGRIVQWQDLYNTDPEFAYAANSYQDFRPKRLAFPIEVQNTRCAPGFKLNPNGQCTYTQEEDDYAEGGSKG</sequence>
<dbReference type="EMBL" id="LJIJ01000167">
    <property type="protein sequence ID" value="ODN01193.1"/>
    <property type="molecule type" value="Genomic_DNA"/>
</dbReference>
<organism evidence="2 3">
    <name type="scientific">Orchesella cincta</name>
    <name type="common">Springtail</name>
    <name type="synonym">Podura cincta</name>
    <dbReference type="NCBI Taxonomy" id="48709"/>
    <lineage>
        <taxon>Eukaryota</taxon>
        <taxon>Metazoa</taxon>
        <taxon>Ecdysozoa</taxon>
        <taxon>Arthropoda</taxon>
        <taxon>Hexapoda</taxon>
        <taxon>Collembola</taxon>
        <taxon>Entomobryomorpha</taxon>
        <taxon>Entomobryoidea</taxon>
        <taxon>Orchesellidae</taxon>
        <taxon>Orchesellinae</taxon>
        <taxon>Orchesella</taxon>
    </lineage>
</organism>
<keyword evidence="3" id="KW-1185">Reference proteome</keyword>
<feature type="chain" id="PRO_5008905167" evidence="1">
    <location>
        <begin position="27"/>
        <end position="95"/>
    </location>
</feature>
<evidence type="ECO:0000313" key="2">
    <source>
        <dbReference type="EMBL" id="ODN01193.1"/>
    </source>
</evidence>
<evidence type="ECO:0000313" key="3">
    <source>
        <dbReference type="Proteomes" id="UP000094527"/>
    </source>
</evidence>
<comment type="caution">
    <text evidence="2">The sequence shown here is derived from an EMBL/GenBank/DDBJ whole genome shotgun (WGS) entry which is preliminary data.</text>
</comment>
<reference evidence="2 3" key="1">
    <citation type="journal article" date="2016" name="Genome Biol. Evol.">
        <title>Gene Family Evolution Reflects Adaptation to Soil Environmental Stressors in the Genome of the Collembolan Orchesella cincta.</title>
        <authorList>
            <person name="Faddeeva-Vakhrusheva A."/>
            <person name="Derks M.F."/>
            <person name="Anvar S.Y."/>
            <person name="Agamennone V."/>
            <person name="Suring W."/>
            <person name="Smit S."/>
            <person name="van Straalen N.M."/>
            <person name="Roelofs D."/>
        </authorList>
    </citation>
    <scope>NUCLEOTIDE SEQUENCE [LARGE SCALE GENOMIC DNA]</scope>
    <source>
        <tissue evidence="2">Mixed pool</tissue>
    </source>
</reference>
<dbReference type="AlphaFoldDB" id="A0A1D2N7G1"/>
<proteinExistence type="predicted"/>
<dbReference type="Proteomes" id="UP000094527">
    <property type="component" value="Unassembled WGS sequence"/>
</dbReference>
<feature type="signal peptide" evidence="1">
    <location>
        <begin position="1"/>
        <end position="26"/>
    </location>
</feature>
<gene>
    <name evidence="2" type="ORF">Ocin01_05495</name>
</gene>
<name>A0A1D2N7G1_ORCCI</name>
<accession>A0A1D2N7G1</accession>